<evidence type="ECO:0008006" key="3">
    <source>
        <dbReference type="Google" id="ProtNLM"/>
    </source>
</evidence>
<dbReference type="RefSeq" id="WP_123255901.1">
    <property type="nucleotide sequence ID" value="NZ_RBED01000110.1"/>
</dbReference>
<dbReference type="InterPro" id="IPR009097">
    <property type="entry name" value="Cyclic_Pdiesterase"/>
</dbReference>
<accession>A0A3N0BUV0</accession>
<dbReference type="Proteomes" id="UP000273807">
    <property type="component" value="Unassembled WGS sequence"/>
</dbReference>
<evidence type="ECO:0000313" key="2">
    <source>
        <dbReference type="Proteomes" id="UP000273807"/>
    </source>
</evidence>
<gene>
    <name evidence="1" type="ORF">D7003_13260</name>
</gene>
<organism evidence="1 2">
    <name type="scientific">Arthrobacter oryzae</name>
    <dbReference type="NCBI Taxonomy" id="409290"/>
    <lineage>
        <taxon>Bacteria</taxon>
        <taxon>Bacillati</taxon>
        <taxon>Actinomycetota</taxon>
        <taxon>Actinomycetes</taxon>
        <taxon>Micrococcales</taxon>
        <taxon>Micrococcaceae</taxon>
        <taxon>Arthrobacter</taxon>
    </lineage>
</organism>
<protein>
    <recommendedName>
        <fullName evidence="3">2'-5' RNA ligase superfamily protein</fullName>
    </recommendedName>
</protein>
<dbReference type="SUPFAM" id="SSF55144">
    <property type="entry name" value="LigT-like"/>
    <property type="match status" value="1"/>
</dbReference>
<dbReference type="AlphaFoldDB" id="A0A3N0BUV0"/>
<reference evidence="1 2" key="1">
    <citation type="submission" date="2018-10" db="EMBL/GenBank/DDBJ databases">
        <title>Genome sequencing of Arthrobacter oryzae TNB02.</title>
        <authorList>
            <person name="Cho Y.-J."/>
            <person name="Cho A."/>
            <person name="Kim O.-S."/>
        </authorList>
    </citation>
    <scope>NUCLEOTIDE SEQUENCE [LARGE SCALE GENOMIC DNA]</scope>
    <source>
        <strain evidence="1 2">TNB02</strain>
    </source>
</reference>
<comment type="caution">
    <text evidence="1">The sequence shown here is derived from an EMBL/GenBank/DDBJ whole genome shotgun (WGS) entry which is preliminary data.</text>
</comment>
<proteinExistence type="predicted"/>
<dbReference type="Pfam" id="PF13563">
    <property type="entry name" value="2_5_RNA_ligase2"/>
    <property type="match status" value="1"/>
</dbReference>
<dbReference type="OrthoDB" id="5125415at2"/>
<name>A0A3N0BUV0_9MICC</name>
<evidence type="ECO:0000313" key="1">
    <source>
        <dbReference type="EMBL" id="RNL53081.1"/>
    </source>
</evidence>
<sequence length="155" mass="16742">MRNLIVVVFLEPVAEGIEFPRENWPLHITVVKFDVASPDNVAGLMAEPVAAALGGRVTVGGDARFGRAGSILVSLIDRNPQLQALHNDLVRIVTELPGRISTPGYTLAGYRPHISHHGGKRPRQGDVVALDRIALVDMAPGGTHATRRILHLWTA</sequence>
<dbReference type="EMBL" id="RBED01000110">
    <property type="protein sequence ID" value="RNL53081.1"/>
    <property type="molecule type" value="Genomic_DNA"/>
</dbReference>
<keyword evidence="2" id="KW-1185">Reference proteome</keyword>